<evidence type="ECO:0000313" key="4">
    <source>
        <dbReference type="Proteomes" id="UP000297527"/>
    </source>
</evidence>
<dbReference type="EMBL" id="PQXN01000219">
    <property type="protein sequence ID" value="TGO49129.1"/>
    <property type="molecule type" value="Genomic_DNA"/>
</dbReference>
<dbReference type="InterPro" id="IPR019384">
    <property type="entry name" value="FHIP"/>
</dbReference>
<keyword evidence="4" id="KW-1185">Reference proteome</keyword>
<gene>
    <name evidence="3" type="ORF">BCON_0220g00150</name>
</gene>
<feature type="compositionally biased region" description="Low complexity" evidence="1">
    <location>
        <begin position="1235"/>
        <end position="1248"/>
    </location>
</feature>
<organism evidence="3 4">
    <name type="scientific">Botryotinia convoluta</name>
    <dbReference type="NCBI Taxonomy" id="54673"/>
    <lineage>
        <taxon>Eukaryota</taxon>
        <taxon>Fungi</taxon>
        <taxon>Dikarya</taxon>
        <taxon>Ascomycota</taxon>
        <taxon>Pezizomycotina</taxon>
        <taxon>Leotiomycetes</taxon>
        <taxon>Helotiales</taxon>
        <taxon>Sclerotiniaceae</taxon>
        <taxon>Botryotinia</taxon>
    </lineage>
</organism>
<evidence type="ECO:0000256" key="1">
    <source>
        <dbReference type="SAM" id="MobiDB-lite"/>
    </source>
</evidence>
<reference evidence="3 4" key="1">
    <citation type="submission" date="2017-12" db="EMBL/GenBank/DDBJ databases">
        <title>Comparative genomics of Botrytis spp.</title>
        <authorList>
            <person name="Valero-Jimenez C.A."/>
            <person name="Tapia P."/>
            <person name="Veloso J."/>
            <person name="Silva-Moreno E."/>
            <person name="Staats M."/>
            <person name="Valdes J.H."/>
            <person name="Van Kan J.A.L."/>
        </authorList>
    </citation>
    <scope>NUCLEOTIDE SEQUENCE [LARGE SCALE GENOMIC DNA]</scope>
    <source>
        <strain evidence="3 4">MUCL11595</strain>
    </source>
</reference>
<comment type="caution">
    <text evidence="3">The sequence shown here is derived from an EMBL/GenBank/DDBJ whole genome shotgun (WGS) entry which is preliminary data.</text>
</comment>
<feature type="compositionally biased region" description="Polar residues" evidence="1">
    <location>
        <begin position="1187"/>
        <end position="1199"/>
    </location>
</feature>
<evidence type="ECO:0000313" key="3">
    <source>
        <dbReference type="EMBL" id="TGO49129.1"/>
    </source>
</evidence>
<feature type="region of interest" description="Disordered" evidence="1">
    <location>
        <begin position="1304"/>
        <end position="1324"/>
    </location>
</feature>
<dbReference type="Proteomes" id="UP000297527">
    <property type="component" value="Unassembled WGS sequence"/>
</dbReference>
<evidence type="ECO:0008006" key="5">
    <source>
        <dbReference type="Google" id="ProtNLM"/>
    </source>
</evidence>
<accession>A0A4Z1HJ95</accession>
<feature type="region of interest" description="Disordered" evidence="1">
    <location>
        <begin position="1337"/>
        <end position="1368"/>
    </location>
</feature>
<evidence type="ECO:0000256" key="2">
    <source>
        <dbReference type="SAM" id="SignalP"/>
    </source>
</evidence>
<proteinExistence type="predicted"/>
<dbReference type="PANTHER" id="PTHR21705">
    <property type="entry name" value="RAI16 PROTEIN-RELATED"/>
    <property type="match status" value="1"/>
</dbReference>
<keyword evidence="2" id="KW-0732">Signal</keyword>
<dbReference type="PANTHER" id="PTHR21705:SF11">
    <property type="entry name" value="FHIP FAMILY PROTEIN CG3558"/>
    <property type="match status" value="1"/>
</dbReference>
<feature type="compositionally biased region" description="Acidic residues" evidence="1">
    <location>
        <begin position="1355"/>
        <end position="1368"/>
    </location>
</feature>
<feature type="signal peptide" evidence="2">
    <location>
        <begin position="1"/>
        <end position="19"/>
    </location>
</feature>
<feature type="region of interest" description="Disordered" evidence="1">
    <location>
        <begin position="1146"/>
        <end position="1260"/>
    </location>
</feature>
<feature type="compositionally biased region" description="Polar residues" evidence="1">
    <location>
        <begin position="1212"/>
        <end position="1227"/>
    </location>
</feature>
<feature type="chain" id="PRO_5021444611" description="Ig-like domain-containing protein" evidence="2">
    <location>
        <begin position="20"/>
        <end position="1410"/>
    </location>
</feature>
<dbReference type="Pfam" id="PF10257">
    <property type="entry name" value="RAI16-like"/>
    <property type="match status" value="1"/>
</dbReference>
<feature type="compositionally biased region" description="Basic and acidic residues" evidence="1">
    <location>
        <begin position="1249"/>
        <end position="1258"/>
    </location>
</feature>
<dbReference type="OrthoDB" id="5350595at2759"/>
<protein>
    <recommendedName>
        <fullName evidence="5">Ig-like domain-containing protein</fullName>
    </recommendedName>
</protein>
<sequence>MSIRTTLLIISLWAIQAYGLRQLPKRTASISYNETSTSSEAATTTLEASLECCYLSSFQVGQVLWYSESINITVATVSTIVYQYDDTAITSIQTIPTNFTAPSKPITRSSINGLPTTIIGTDLGVYGAETTFIHGTAFTDPYGTVYESPTPVWVYTDVIYATASPTSKHGSYACPRTSDIKSSSGDEISPYPSGFFLADEDTDYGWNSPGAFSTTLPTQLRDWMVSYAASDKSDTLTNLGNCKLGAGRGVPTAFVPYNEITATITTTSIMNANYGTDIVASSTSETAESSISASSIISSTTSTHTTTSYFTRSITKTSTTTNTKTAILSSIQTTISAVNAAVINTITSTPIETPSSVSKASSTTSTTPLYMMAGDETMVQNETVAGSATTSAISGGGLGKIVVVMDWASTSTSEGVLGAQTGTATIPALADSTVAGVVQSSKTSEGILGRKTDILWLSSAILVVLVGALGDMNDASSKVMDFWQRLIAGTSLAPAGSKVTSNNPEKRLARFKREYNRLLQLWRNATDLSRDYDAAEQIRICLSEITRVLGDESRRPLPHPCIAFAAEKQIYISIGKIATTSYNEGIIREAVSLFAALLDSEEENFVENDVFAKSLMNLLVRITGSNNINLGSELAVEVVELSFNITTKIRLDPEILPVWFTSQRRDEDAAKGYTADPHEKFAGKTHKEDFQLFYLLIDYIHEEGRCGDFARTGLLYIIEAASNDVALEQWIVESDLATLMATGLGALYSQLSRKLVIDHPPDALPPVLALSDYRHPLTTHEIVSSVDEDYQSHMETFLSHLVFWQDVLNHCKSMEVKQTLLEHFQVIFLQQLLYPSLLESSDVDGGSSVASLDLATLVALQVEGGAPALYNLVDLILGSLRSESSQTVTVTLQLLSVILKRHHRYAVTTLLRTGHVLGDGPQRSIAAHEREIECLLTMAEDLGGEDNFDDVYENHIKDSMNTLESHSCSIALVAPKSASGTSKFPGSQATIPGAPRDIRPHTLRPEDPVLMTLLDILSTFFMNSVETNLSLTAAIIDLATCGYMSVDGWLLPDPSKYVYEESEEGRNDEIVDDLLLANIGDPDEILEKAQIRALKLTQRRLKWSETPKPELLTRLDMLVDQVNSYRTEIPRFEDILQQRRDAFQQAASMTTPVRHRPRSYRESSAHTESPPRQSALDKVAQRIFSGDFNTPSRSGSPQTRGRPANPNREQRSTSGSHGFSTPTNRTLNPPPQFLSSAESPSRGSSQSRSQEEERRERVVVPSQAAAFAAIDQGILNRRVGIPERVKRDEVVAIPFPDLKVVKKRTGESGDRGEREAEASETKDGAVESKTLVENFEMDGSGMEGSGGSKGKEEEKEGETEAVMDAEGEKEDKKVSVSHILTNVIVLQEFLLELAALVQVRAGLFGEVKYV</sequence>
<feature type="compositionally biased region" description="Polar residues" evidence="1">
    <location>
        <begin position="979"/>
        <end position="990"/>
    </location>
</feature>
<name>A0A4Z1HJ95_9HELO</name>
<feature type="region of interest" description="Disordered" evidence="1">
    <location>
        <begin position="979"/>
        <end position="1002"/>
    </location>
</feature>